<comment type="caution">
    <text evidence="1">The sequence shown here is derived from an EMBL/GenBank/DDBJ whole genome shotgun (WGS) entry which is preliminary data.</text>
</comment>
<feature type="non-terminal residue" evidence="1">
    <location>
        <position position="1"/>
    </location>
</feature>
<dbReference type="EMBL" id="BKCJ011784423">
    <property type="protein sequence ID" value="GFD52609.1"/>
    <property type="molecule type" value="Genomic_DNA"/>
</dbReference>
<proteinExistence type="predicted"/>
<gene>
    <name evidence="1" type="ORF">Tci_924578</name>
</gene>
<name>A0A699WZK1_TANCI</name>
<sequence length="92" mass="9909">AAAIDDNVSPSWMVRVFPTAVVLGFVEFVARGVSAWQQGGEDLRTVERLTGTLYELDVGVAGLKGCDGRRHGGGNKSREEEECGCCSLHLDR</sequence>
<organism evidence="1">
    <name type="scientific">Tanacetum cinerariifolium</name>
    <name type="common">Dalmatian daisy</name>
    <name type="synonym">Chrysanthemum cinerariifolium</name>
    <dbReference type="NCBI Taxonomy" id="118510"/>
    <lineage>
        <taxon>Eukaryota</taxon>
        <taxon>Viridiplantae</taxon>
        <taxon>Streptophyta</taxon>
        <taxon>Embryophyta</taxon>
        <taxon>Tracheophyta</taxon>
        <taxon>Spermatophyta</taxon>
        <taxon>Magnoliopsida</taxon>
        <taxon>eudicotyledons</taxon>
        <taxon>Gunneridae</taxon>
        <taxon>Pentapetalae</taxon>
        <taxon>asterids</taxon>
        <taxon>campanulids</taxon>
        <taxon>Asterales</taxon>
        <taxon>Asteraceae</taxon>
        <taxon>Asteroideae</taxon>
        <taxon>Anthemideae</taxon>
        <taxon>Anthemidinae</taxon>
        <taxon>Tanacetum</taxon>
    </lineage>
</organism>
<reference evidence="1" key="1">
    <citation type="journal article" date="2019" name="Sci. Rep.">
        <title>Draft genome of Tanacetum cinerariifolium, the natural source of mosquito coil.</title>
        <authorList>
            <person name="Yamashiro T."/>
            <person name="Shiraishi A."/>
            <person name="Satake H."/>
            <person name="Nakayama K."/>
        </authorList>
    </citation>
    <scope>NUCLEOTIDE SEQUENCE</scope>
</reference>
<dbReference type="AlphaFoldDB" id="A0A699WZK1"/>
<accession>A0A699WZK1</accession>
<protein>
    <submittedName>
        <fullName evidence="1">Uncharacterized protein</fullName>
    </submittedName>
</protein>
<evidence type="ECO:0000313" key="1">
    <source>
        <dbReference type="EMBL" id="GFD52609.1"/>
    </source>
</evidence>